<gene>
    <name evidence="2" type="ORF">MEDL_25230</name>
</gene>
<dbReference type="AlphaFoldDB" id="A0A8S3RRY4"/>
<dbReference type="OrthoDB" id="10441235at2759"/>
<protein>
    <recommendedName>
        <fullName evidence="1">DZIP3-like HEPN domain-containing protein</fullName>
    </recommendedName>
</protein>
<sequence>MSSRLLKCRLFRSWAGMPTCNLSIEEINYLRLVRLLFRVAHPVVRKIFDNVIAPNQLRTTLDRCKTLLEKQYRDTKIGINDFQWNLLYDQLQGKTVTSKDFDIRLMLLLLRTLANYNISDVYEDKSDKSTYAKFSRIKYVRNEITRRFAGKLSKSLFDQYRDDISQTLQETKHTEHGQAETQQIDEESKKLYIRMMLDTLIKSAKQNGESERIIHLNVIKGIQREMAQSCSGVLTETRFHEILKSMREAVLYLGGTFPEEKLLELQKIKIYLTKQCCGLRFYALTIIYIDHNTASGSIDSLGLDIG</sequence>
<evidence type="ECO:0000313" key="3">
    <source>
        <dbReference type="Proteomes" id="UP000683360"/>
    </source>
</evidence>
<evidence type="ECO:0000259" key="1">
    <source>
        <dbReference type="Pfam" id="PF18738"/>
    </source>
</evidence>
<dbReference type="EMBL" id="CAJPWZ010001257">
    <property type="protein sequence ID" value="CAG2211263.1"/>
    <property type="molecule type" value="Genomic_DNA"/>
</dbReference>
<proteinExistence type="predicted"/>
<name>A0A8S3RRY4_MYTED</name>
<organism evidence="2 3">
    <name type="scientific">Mytilus edulis</name>
    <name type="common">Blue mussel</name>
    <dbReference type="NCBI Taxonomy" id="6550"/>
    <lineage>
        <taxon>Eukaryota</taxon>
        <taxon>Metazoa</taxon>
        <taxon>Spiralia</taxon>
        <taxon>Lophotrochozoa</taxon>
        <taxon>Mollusca</taxon>
        <taxon>Bivalvia</taxon>
        <taxon>Autobranchia</taxon>
        <taxon>Pteriomorphia</taxon>
        <taxon>Mytilida</taxon>
        <taxon>Mytiloidea</taxon>
        <taxon>Mytilidae</taxon>
        <taxon>Mytilinae</taxon>
        <taxon>Mytilus</taxon>
    </lineage>
</organism>
<reference evidence="2" key="1">
    <citation type="submission" date="2021-03" db="EMBL/GenBank/DDBJ databases">
        <authorList>
            <person name="Bekaert M."/>
        </authorList>
    </citation>
    <scope>NUCLEOTIDE SEQUENCE</scope>
</reference>
<dbReference type="InterPro" id="IPR041249">
    <property type="entry name" value="HEPN_DZIP3"/>
</dbReference>
<evidence type="ECO:0000313" key="2">
    <source>
        <dbReference type="EMBL" id="CAG2211263.1"/>
    </source>
</evidence>
<keyword evidence="3" id="KW-1185">Reference proteome</keyword>
<dbReference type="Pfam" id="PF18738">
    <property type="entry name" value="HEPN_DZIP3"/>
    <property type="match status" value="1"/>
</dbReference>
<accession>A0A8S3RRY4</accession>
<feature type="domain" description="DZIP3-like HEPN" evidence="1">
    <location>
        <begin position="54"/>
        <end position="187"/>
    </location>
</feature>
<comment type="caution">
    <text evidence="2">The sequence shown here is derived from an EMBL/GenBank/DDBJ whole genome shotgun (WGS) entry which is preliminary data.</text>
</comment>
<dbReference type="Proteomes" id="UP000683360">
    <property type="component" value="Unassembled WGS sequence"/>
</dbReference>